<gene>
    <name evidence="12" type="ORF">MUN86_15595</name>
</gene>
<dbReference type="Pfam" id="PF08546">
    <property type="entry name" value="ApbA_C"/>
    <property type="match status" value="1"/>
</dbReference>
<dbReference type="InterPro" id="IPR013332">
    <property type="entry name" value="KPR_N"/>
</dbReference>
<comment type="function">
    <text evidence="9">Catalyzes the NADPH-dependent reduction of ketopantoate into pantoic acid.</text>
</comment>
<comment type="similarity">
    <text evidence="2 9">Belongs to the ketopantoate reductase family.</text>
</comment>
<sequence>MKTTELAIVGLGGVGGYFGFKLAQVYAPDPSVSITFVARGATYNVVKEHGLTLLSPEHPNSTTQPTKLLETVAELADIDVVIICVKEYDLEKVCTALKPKLHDNAVLLPLMNGVDIYDRIRRIIPAAIVLPACVYVASHIKEKGVVEHKGNPGRIIVGQDPQRPDYQPQPLVELLAKAGIAIEYQQDAFPAIWTKFFFIASFGLVSARYNKSIGQVEEEPALHERAQAIMQEIEAIAHKKGVALPADIINQTFQKARSFPYQTPTSLQLDVNSSKAQTELELFAGAILTYGEALGVEVKETRRIYEEIKESQRQKISS</sequence>
<comment type="pathway">
    <text evidence="1 9">Cofactor biosynthesis; (R)-pantothenate biosynthesis; (R)-pantoate from 3-methyl-2-oxobutanoate: step 2/2.</text>
</comment>
<dbReference type="SUPFAM" id="SSF51735">
    <property type="entry name" value="NAD(P)-binding Rossmann-fold domains"/>
    <property type="match status" value="1"/>
</dbReference>
<evidence type="ECO:0000256" key="7">
    <source>
        <dbReference type="ARBA" id="ARBA00032024"/>
    </source>
</evidence>
<dbReference type="InterPro" id="IPR036291">
    <property type="entry name" value="NAD(P)-bd_dom_sf"/>
</dbReference>
<accession>A0ABY4G279</accession>
<dbReference type="InterPro" id="IPR013328">
    <property type="entry name" value="6PGD_dom2"/>
</dbReference>
<evidence type="ECO:0000256" key="5">
    <source>
        <dbReference type="ARBA" id="ARBA00022857"/>
    </source>
</evidence>
<evidence type="ECO:0000256" key="6">
    <source>
        <dbReference type="ARBA" id="ARBA00023002"/>
    </source>
</evidence>
<evidence type="ECO:0000313" key="12">
    <source>
        <dbReference type="EMBL" id="UOQ64980.1"/>
    </source>
</evidence>
<keyword evidence="6 9" id="KW-0560">Oxidoreductase</keyword>
<evidence type="ECO:0000256" key="2">
    <source>
        <dbReference type="ARBA" id="ARBA00007870"/>
    </source>
</evidence>
<dbReference type="SUPFAM" id="SSF48179">
    <property type="entry name" value="6-phosphogluconate dehydrogenase C-terminal domain-like"/>
    <property type="match status" value="1"/>
</dbReference>
<evidence type="ECO:0000256" key="8">
    <source>
        <dbReference type="ARBA" id="ARBA00048793"/>
    </source>
</evidence>
<feature type="domain" description="Ketopantoate reductase N-terminal" evidence="10">
    <location>
        <begin position="7"/>
        <end position="159"/>
    </location>
</feature>
<evidence type="ECO:0000256" key="1">
    <source>
        <dbReference type="ARBA" id="ARBA00004994"/>
    </source>
</evidence>
<dbReference type="Gene3D" id="3.40.50.720">
    <property type="entry name" value="NAD(P)-binding Rossmann-like Domain"/>
    <property type="match status" value="1"/>
</dbReference>
<dbReference type="Proteomes" id="UP000830401">
    <property type="component" value="Chromosome"/>
</dbReference>
<dbReference type="InterPro" id="IPR008927">
    <property type="entry name" value="6-PGluconate_DH-like_C_sf"/>
</dbReference>
<dbReference type="PANTHER" id="PTHR21708">
    <property type="entry name" value="PROBABLE 2-DEHYDROPANTOATE 2-REDUCTASE"/>
    <property type="match status" value="1"/>
</dbReference>
<dbReference type="NCBIfam" id="TIGR00745">
    <property type="entry name" value="apbA_panE"/>
    <property type="match status" value="1"/>
</dbReference>
<evidence type="ECO:0000256" key="9">
    <source>
        <dbReference type="RuleBase" id="RU362068"/>
    </source>
</evidence>
<keyword evidence="9" id="KW-0566">Pantothenate biosynthesis</keyword>
<dbReference type="InterPro" id="IPR003710">
    <property type="entry name" value="ApbA"/>
</dbReference>
<evidence type="ECO:0000256" key="3">
    <source>
        <dbReference type="ARBA" id="ARBA00013014"/>
    </source>
</evidence>
<dbReference type="PANTHER" id="PTHR21708:SF26">
    <property type="entry name" value="2-DEHYDROPANTOATE 2-REDUCTASE"/>
    <property type="match status" value="1"/>
</dbReference>
<reference evidence="12" key="1">
    <citation type="submission" date="2022-04" db="EMBL/GenBank/DDBJ databases">
        <title>Hymenobacter sp. isolated from the air.</title>
        <authorList>
            <person name="Won M."/>
            <person name="Lee C.-M."/>
            <person name="Woen H.-Y."/>
            <person name="Kwon S.-W."/>
        </authorList>
    </citation>
    <scope>NUCLEOTIDE SEQUENCE</scope>
    <source>
        <strain evidence="12">5420S-77</strain>
    </source>
</reference>
<evidence type="ECO:0000313" key="13">
    <source>
        <dbReference type="Proteomes" id="UP000830401"/>
    </source>
</evidence>
<proteinExistence type="inferred from homology"/>
<dbReference type="InterPro" id="IPR051402">
    <property type="entry name" value="KPR-Related"/>
</dbReference>
<organism evidence="12 13">
    <name type="scientific">Hymenobacter volaticus</name>
    <dbReference type="NCBI Taxonomy" id="2932254"/>
    <lineage>
        <taxon>Bacteria</taxon>
        <taxon>Pseudomonadati</taxon>
        <taxon>Bacteroidota</taxon>
        <taxon>Cytophagia</taxon>
        <taxon>Cytophagales</taxon>
        <taxon>Hymenobacteraceae</taxon>
        <taxon>Hymenobacter</taxon>
    </lineage>
</organism>
<name>A0ABY4G279_9BACT</name>
<feature type="domain" description="Ketopantoate reductase C-terminal" evidence="11">
    <location>
        <begin position="191"/>
        <end position="310"/>
    </location>
</feature>
<protein>
    <recommendedName>
        <fullName evidence="4 9">2-dehydropantoate 2-reductase</fullName>
        <ecNumber evidence="3 9">1.1.1.169</ecNumber>
    </recommendedName>
    <alternativeName>
        <fullName evidence="7 9">Ketopantoate reductase</fullName>
    </alternativeName>
</protein>
<evidence type="ECO:0000259" key="10">
    <source>
        <dbReference type="Pfam" id="PF02558"/>
    </source>
</evidence>
<dbReference type="EC" id="1.1.1.169" evidence="3 9"/>
<evidence type="ECO:0000256" key="4">
    <source>
        <dbReference type="ARBA" id="ARBA00019465"/>
    </source>
</evidence>
<keyword evidence="5 9" id="KW-0521">NADP</keyword>
<dbReference type="InterPro" id="IPR013752">
    <property type="entry name" value="KPA_reductase"/>
</dbReference>
<dbReference type="Gene3D" id="1.10.1040.10">
    <property type="entry name" value="N-(1-d-carboxylethyl)-l-norvaline Dehydrogenase, domain 2"/>
    <property type="match status" value="1"/>
</dbReference>
<comment type="catalytic activity">
    <reaction evidence="8 9">
        <text>(R)-pantoate + NADP(+) = 2-dehydropantoate + NADPH + H(+)</text>
        <dbReference type="Rhea" id="RHEA:16233"/>
        <dbReference type="ChEBI" id="CHEBI:11561"/>
        <dbReference type="ChEBI" id="CHEBI:15378"/>
        <dbReference type="ChEBI" id="CHEBI:15980"/>
        <dbReference type="ChEBI" id="CHEBI:57783"/>
        <dbReference type="ChEBI" id="CHEBI:58349"/>
        <dbReference type="EC" id="1.1.1.169"/>
    </reaction>
</comment>
<dbReference type="EMBL" id="CP095061">
    <property type="protein sequence ID" value="UOQ64980.1"/>
    <property type="molecule type" value="Genomic_DNA"/>
</dbReference>
<dbReference type="GO" id="GO:0008677">
    <property type="term" value="F:2-dehydropantoate 2-reductase activity"/>
    <property type="evidence" value="ECO:0007669"/>
    <property type="project" value="UniProtKB-EC"/>
</dbReference>
<evidence type="ECO:0000259" key="11">
    <source>
        <dbReference type="Pfam" id="PF08546"/>
    </source>
</evidence>
<dbReference type="RefSeq" id="WP_245118990.1">
    <property type="nucleotide sequence ID" value="NZ_CP095061.1"/>
</dbReference>
<dbReference type="Pfam" id="PF02558">
    <property type="entry name" value="ApbA"/>
    <property type="match status" value="1"/>
</dbReference>
<keyword evidence="13" id="KW-1185">Reference proteome</keyword>